<name>A0ABY4EYZ6_9BACI</name>
<gene>
    <name evidence="1" type="ORF">MUN88_05980</name>
</gene>
<accession>A0ABY4EYZ6</accession>
<dbReference type="InterPro" id="IPR045633">
    <property type="entry name" value="DUF6414"/>
</dbReference>
<keyword evidence="2" id="KW-1185">Reference proteome</keyword>
<sequence>MENLFRDFVYMDTERLKSIVAQLNKGLIESTSTTITDSDESKLKAGVDILKILKLGSENSILWQNQATESHTMHDYLYNLAETSLNEKGLLTNIPGDFTEEDLVNPEVDKSSLDSTSFVLIRGKTIINDFTYMQRILENFDDILKSIITGEQSADASFENASQTQRNKKVQDRIKDYNMPKDIKKALQTFLENFYKDRVVIKNIPFEEKPNFRFVGTLNQTYLRESIENIIYKYGTAPQDDWYMFAQIASIPEKTSNNIDISYNHNELEKGMHTVFDALRDIEKAGLSISFPEIAVTPIAIYRQ</sequence>
<evidence type="ECO:0000313" key="2">
    <source>
        <dbReference type="Proteomes" id="UP000831782"/>
    </source>
</evidence>
<organism evidence="1 2">
    <name type="scientific">Gracilibacillus caseinilyticus</name>
    <dbReference type="NCBI Taxonomy" id="2932256"/>
    <lineage>
        <taxon>Bacteria</taxon>
        <taxon>Bacillati</taxon>
        <taxon>Bacillota</taxon>
        <taxon>Bacilli</taxon>
        <taxon>Bacillales</taxon>
        <taxon>Bacillaceae</taxon>
        <taxon>Gracilibacillus</taxon>
    </lineage>
</organism>
<dbReference type="Proteomes" id="UP000831782">
    <property type="component" value="Chromosome"/>
</dbReference>
<dbReference type="EMBL" id="CP095072">
    <property type="protein sequence ID" value="UOQ49627.1"/>
    <property type="molecule type" value="Genomic_DNA"/>
</dbReference>
<dbReference type="RefSeq" id="WP_244722123.1">
    <property type="nucleotide sequence ID" value="NZ_CP095072.1"/>
</dbReference>
<dbReference type="Pfam" id="PF19952">
    <property type="entry name" value="DUF6414"/>
    <property type="match status" value="1"/>
</dbReference>
<evidence type="ECO:0000313" key="1">
    <source>
        <dbReference type="EMBL" id="UOQ49627.1"/>
    </source>
</evidence>
<protein>
    <submittedName>
        <fullName evidence="1">Uncharacterized protein</fullName>
    </submittedName>
</protein>
<reference evidence="1 2" key="1">
    <citation type="submission" date="2022-04" db="EMBL/GenBank/DDBJ databases">
        <title>Gracilibacillus sp. isolated from saltern.</title>
        <authorList>
            <person name="Won M."/>
            <person name="Lee C.-M."/>
            <person name="Woen H.-Y."/>
            <person name="Kwon S.-W."/>
        </authorList>
    </citation>
    <scope>NUCLEOTIDE SEQUENCE [LARGE SCALE GENOMIC DNA]</scope>
    <source>
        <strain evidence="1 2">SSWR10-1</strain>
    </source>
</reference>
<proteinExistence type="predicted"/>